<feature type="domain" description="Endonuclease/exonuclease/phosphatase" evidence="1">
    <location>
        <begin position="28"/>
        <end position="176"/>
    </location>
</feature>
<protein>
    <recommendedName>
        <fullName evidence="1">Endonuclease/exonuclease/phosphatase domain-containing protein</fullName>
    </recommendedName>
</protein>
<evidence type="ECO:0000259" key="1">
    <source>
        <dbReference type="Pfam" id="PF03372"/>
    </source>
</evidence>
<dbReference type="InterPro" id="IPR036691">
    <property type="entry name" value="Endo/exonu/phosph_ase_sf"/>
</dbReference>
<dbReference type="Proteomes" id="UP000887567">
    <property type="component" value="Unplaced"/>
</dbReference>
<dbReference type="GO" id="GO:0003824">
    <property type="term" value="F:catalytic activity"/>
    <property type="evidence" value="ECO:0007669"/>
    <property type="project" value="InterPro"/>
</dbReference>
<dbReference type="RefSeq" id="XP_028518192.1">
    <property type="nucleotide sequence ID" value="XM_028662391.1"/>
</dbReference>
<organism evidence="2 3">
    <name type="scientific">Exaiptasia diaphana</name>
    <name type="common">Tropical sea anemone</name>
    <name type="synonym">Aiptasia pulchella</name>
    <dbReference type="NCBI Taxonomy" id="2652724"/>
    <lineage>
        <taxon>Eukaryota</taxon>
        <taxon>Metazoa</taxon>
        <taxon>Cnidaria</taxon>
        <taxon>Anthozoa</taxon>
        <taxon>Hexacorallia</taxon>
        <taxon>Actiniaria</taxon>
        <taxon>Aiptasiidae</taxon>
        <taxon>Exaiptasia</taxon>
    </lineage>
</organism>
<dbReference type="InterPro" id="IPR005135">
    <property type="entry name" value="Endo/exonuclease/phosphatase"/>
</dbReference>
<evidence type="ECO:0000313" key="2">
    <source>
        <dbReference type="EnsemblMetazoa" id="XP_028518192.1"/>
    </source>
</evidence>
<proteinExistence type="predicted"/>
<dbReference type="AlphaFoldDB" id="A0A913YUJ0"/>
<dbReference type="SUPFAM" id="SSF56219">
    <property type="entry name" value="DNase I-like"/>
    <property type="match status" value="1"/>
</dbReference>
<dbReference type="Gene3D" id="3.60.10.10">
    <property type="entry name" value="Endonuclease/exonuclease/phosphatase"/>
    <property type="match status" value="1"/>
</dbReference>
<dbReference type="KEGG" id="epa:110249715"/>
<dbReference type="OMA" id="WSDDKNW"/>
<dbReference type="EnsemblMetazoa" id="XM_028662391.1">
    <property type="protein sequence ID" value="XP_028518192.1"/>
    <property type="gene ID" value="LOC110249715"/>
</dbReference>
<reference evidence="2" key="1">
    <citation type="submission" date="2022-11" db="UniProtKB">
        <authorList>
            <consortium name="EnsemblMetazoa"/>
        </authorList>
    </citation>
    <scope>IDENTIFICATION</scope>
</reference>
<accession>A0A913YUJ0</accession>
<dbReference type="OrthoDB" id="6627613at2759"/>
<dbReference type="GeneID" id="110249715"/>
<name>A0A913YUJ0_EXADI</name>
<dbReference type="Pfam" id="PF03372">
    <property type="entry name" value="Exo_endo_phos"/>
    <property type="match status" value="1"/>
</dbReference>
<evidence type="ECO:0000313" key="3">
    <source>
        <dbReference type="Proteomes" id="UP000887567"/>
    </source>
</evidence>
<sequence>MKQQRETTRTAAADRDRISLGTPIVVSTYNVRTLHQTGKFHQLCSGCIDAGVDIVAVQEHRLLSTNPINEKWSDDKNWMFIHNSASQSRQGGVGLLVSRHLVKCIVSTKCISDRIIAVSFNGNPRLVVTVAYAPTEMADEEDKDMFYDTLKDYTSNQIKRHDFHLVLGDLNARFGRDTLEEAPRIVGSNLLHDITNNNVSILGPILFTDSSSPLDMLQRLSLT</sequence>
<keyword evidence="3" id="KW-1185">Reference proteome</keyword>